<dbReference type="Proteomes" id="UP000029558">
    <property type="component" value="Chromosome"/>
</dbReference>
<keyword evidence="3" id="KW-1134">Transmembrane beta strand</keyword>
<protein>
    <submittedName>
        <fullName evidence="8">Outer membrane transport family protein</fullName>
    </submittedName>
</protein>
<evidence type="ECO:0000256" key="1">
    <source>
        <dbReference type="ARBA" id="ARBA00004571"/>
    </source>
</evidence>
<accession>A0A1L6TA33</accession>
<dbReference type="PANTHER" id="PTHR35093">
    <property type="entry name" value="OUTER MEMBRANE PROTEIN NMB0088-RELATED"/>
    <property type="match status" value="1"/>
</dbReference>
<dbReference type="GO" id="GO:0015483">
    <property type="term" value="F:long-chain fatty acid transporting porin activity"/>
    <property type="evidence" value="ECO:0007669"/>
    <property type="project" value="TreeGrafter"/>
</dbReference>
<evidence type="ECO:0000256" key="5">
    <source>
        <dbReference type="ARBA" id="ARBA00022729"/>
    </source>
</evidence>
<evidence type="ECO:0000313" key="9">
    <source>
        <dbReference type="Proteomes" id="UP000029558"/>
    </source>
</evidence>
<sequence>MSLFVFFKNKYLACAIFVFFLFFIFFQNAFAVPVQYLTNSYLAGNAFAGAVTSANVAVMDSNPAILAQLSAPEIYISDSYIRSATNNSNAVATQSLSVSGITEAVSGQTSAGQATSKQVPSVFIAWPTSSVVSLGLTIVTGSSLNTEYNRQWVGRHLNTGMKLMTLAVTPIVAIKVTPQLSLGLGWHFQRNKFQSTGAAGLVGQASNYYSESATVWNQGFLLGGLYQWSKNTSIGLSYNHIFVTNLDATGTYSSKVSAQFPDTVNFGFRHRFNEKMTVMLNLQEVLWRQFYLQQHSQIAAGVTSSANSHLNLKNSHLLSLGMAYQLNHRNIIEWGVGVDDGKFTTSNYRLWLGLGLNHYFSKQASIGLSYLYGSPQTSQVTAVNPININIGQFVNPMVIQQLNTLTMQSKNTIQILALGVHYRF</sequence>
<dbReference type="EMBL" id="CP012508">
    <property type="protein sequence ID" value="ALB22073.1"/>
    <property type="molecule type" value="Genomic_DNA"/>
</dbReference>
<organism evidence="8 9">
    <name type="scientific">Piscirickettsia salmonis</name>
    <dbReference type="NCBI Taxonomy" id="1238"/>
    <lineage>
        <taxon>Bacteria</taxon>
        <taxon>Pseudomonadati</taxon>
        <taxon>Pseudomonadota</taxon>
        <taxon>Gammaproteobacteria</taxon>
        <taxon>Thiotrichales</taxon>
        <taxon>Piscirickettsiaceae</taxon>
        <taxon>Piscirickettsia</taxon>
    </lineage>
</organism>
<evidence type="ECO:0000256" key="6">
    <source>
        <dbReference type="ARBA" id="ARBA00023136"/>
    </source>
</evidence>
<evidence type="ECO:0000256" key="3">
    <source>
        <dbReference type="ARBA" id="ARBA00022452"/>
    </source>
</evidence>
<keyword evidence="7" id="KW-0998">Cell outer membrane</keyword>
<dbReference type="AlphaFoldDB" id="A0A1L6TA33"/>
<proteinExistence type="inferred from homology"/>
<keyword evidence="4" id="KW-0812">Transmembrane</keyword>
<comment type="similarity">
    <text evidence="2">Belongs to the OmpP1/FadL family.</text>
</comment>
<evidence type="ECO:0000256" key="7">
    <source>
        <dbReference type="ARBA" id="ARBA00023237"/>
    </source>
</evidence>
<evidence type="ECO:0000313" key="8">
    <source>
        <dbReference type="EMBL" id="ALB22073.1"/>
    </source>
</evidence>
<keyword evidence="6" id="KW-0472">Membrane</keyword>
<dbReference type="RefSeq" id="WP_017377671.1">
    <property type="nucleotide sequence ID" value="NZ_CP012508.1"/>
</dbReference>
<dbReference type="Pfam" id="PF03349">
    <property type="entry name" value="Toluene_X"/>
    <property type="match status" value="1"/>
</dbReference>
<evidence type="ECO:0000256" key="4">
    <source>
        <dbReference type="ARBA" id="ARBA00022692"/>
    </source>
</evidence>
<gene>
    <name evidence="8" type="ORF">KU39_890</name>
</gene>
<reference evidence="8 9" key="1">
    <citation type="journal article" date="2014" name="Genome Announc.">
        <title>Comparative Genome Analysis of Two Isolates of the Fish Pathogen Piscirickettsia salmonis from Different Hosts Reveals Major Differences in Virulence-Associated Secretion Systems.</title>
        <authorList>
            <person name="Bohle H."/>
            <person name="Henriquez P."/>
            <person name="Grothusen H."/>
            <person name="Navas E."/>
            <person name="Sandoval A."/>
            <person name="Bustamante F."/>
            <person name="Bustos P."/>
            <person name="Mancilla M."/>
        </authorList>
    </citation>
    <scope>NUCLEOTIDE SEQUENCE [LARGE SCALE GENOMIC DNA]</scope>
    <source>
        <strain evidence="9">B1-32597</strain>
    </source>
</reference>
<dbReference type="InterPro" id="IPR005017">
    <property type="entry name" value="OMPP1/FadL/TodX"/>
</dbReference>
<dbReference type="Gene3D" id="2.40.160.60">
    <property type="entry name" value="Outer membrane protein transport protein (OMPP1/FadL/TodX)"/>
    <property type="match status" value="1"/>
</dbReference>
<evidence type="ECO:0000256" key="2">
    <source>
        <dbReference type="ARBA" id="ARBA00008163"/>
    </source>
</evidence>
<name>A0A1L6TA33_PISSA</name>
<dbReference type="PANTHER" id="PTHR35093:SF8">
    <property type="entry name" value="OUTER MEMBRANE PROTEIN NMB0088-RELATED"/>
    <property type="match status" value="1"/>
</dbReference>
<dbReference type="GO" id="GO:0009279">
    <property type="term" value="C:cell outer membrane"/>
    <property type="evidence" value="ECO:0007669"/>
    <property type="project" value="UniProtKB-SubCell"/>
</dbReference>
<keyword evidence="5" id="KW-0732">Signal</keyword>
<dbReference type="SUPFAM" id="SSF56935">
    <property type="entry name" value="Porins"/>
    <property type="match status" value="1"/>
</dbReference>
<comment type="subcellular location">
    <subcellularLocation>
        <location evidence="1">Cell outer membrane</location>
        <topology evidence="1">Multi-pass membrane protein</topology>
    </subcellularLocation>
</comment>